<dbReference type="GO" id="GO:0008270">
    <property type="term" value="F:zinc ion binding"/>
    <property type="evidence" value="ECO:0007669"/>
    <property type="project" value="UniProtKB-KW"/>
</dbReference>
<sequence>MAPSVSSISALVQQLARLCSKIPPKALTEALPDDYIYHVITNVVGEDTFSTFNRRFDILYAEHLRDENGRLPNLRRGKYGLDAVISYLQSVPWPEVPLDPVEPKLQRLITEVVSVLKLYAESLKQQSTGSNFQPVPGNVSQYLSTNTNPATPAGQAVLPPAPTACSTATPLLPASPPTHSIESDTPTGLASNSTETGLADSNVSTNTEGKKNKPKKKGKGRGKDPITQFYNPDAFASDDEDPSYRLRRRNVSESPVKSYSLAEDGLEEISNASDNDDYAPNLAETSSKSKRKRVVLVSDSENHAQNDEVMYTARKKTKTKAGVKKAKTKDTSKKADTTPQPPPQLRAIEITDDEDDEEDMQQSRGPKNQSRLHFSEPRPVVIDDIRDAAIKRTVKGKDIQFDRDETRKPALGNLSTHLRNNHRNIPPPNTGTVTSAATSDGAKIMEEFLRNGELNATHEPTQEGFNKVFAAWCLQMNLPFTLGESEGADRVFRYIKSRFSLPSDMTIRNKLERIHNDLSAHVKEEIRNVKSRIATSTDTWTTRSMMFSFAGTVATWIMEDWRLVERVIDFHPIEEKEHAGMYAAVAFAKSTSQFGVLEKISYLRKNVSLLADDNFHRYLLTVSMDNASVNEMLATTLATLMLQHYRLKFVPENGYIHCLDHVVSLVVQALMNALEEAEDPNVLDYHGPNKKYPSHYSEDDDEALRELEAEIEREMDEDELLRTSSNIENEDNDELLEAILSDVDEWSPVKKLRLIVTKICSSPQRRRTFRMIAKDIYKDQRAPSGCKIAVLMAI</sequence>
<feature type="region of interest" description="Disordered" evidence="7">
    <location>
        <begin position="416"/>
        <end position="436"/>
    </location>
</feature>
<gene>
    <name evidence="8" type="ORF">ARMOST_15273</name>
</gene>
<evidence type="ECO:0000256" key="3">
    <source>
        <dbReference type="ARBA" id="ARBA00022771"/>
    </source>
</evidence>
<proteinExistence type="predicted"/>
<keyword evidence="6" id="KW-0175">Coiled coil</keyword>
<dbReference type="OrthoDB" id="2800877at2759"/>
<evidence type="ECO:0000256" key="7">
    <source>
        <dbReference type="SAM" id="MobiDB-lite"/>
    </source>
</evidence>
<feature type="coiled-coil region" evidence="6">
    <location>
        <begin position="697"/>
        <end position="724"/>
    </location>
</feature>
<comment type="subcellular location">
    <subcellularLocation>
        <location evidence="1">Nucleus</location>
    </subcellularLocation>
</comment>
<evidence type="ECO:0000256" key="2">
    <source>
        <dbReference type="ARBA" id="ARBA00022723"/>
    </source>
</evidence>
<dbReference type="PANTHER" id="PTHR46481">
    <property type="entry name" value="ZINC FINGER BED DOMAIN-CONTAINING PROTEIN 4"/>
    <property type="match status" value="1"/>
</dbReference>
<feature type="compositionally biased region" description="Polar residues" evidence="7">
    <location>
        <begin position="362"/>
        <end position="372"/>
    </location>
</feature>
<protein>
    <recommendedName>
        <fullName evidence="10">DUF659 domain-containing protein</fullName>
    </recommendedName>
</protein>
<evidence type="ECO:0000313" key="9">
    <source>
        <dbReference type="Proteomes" id="UP000219338"/>
    </source>
</evidence>
<name>A0A284RSX8_ARMOS</name>
<feature type="compositionally biased region" description="Low complexity" evidence="7">
    <location>
        <begin position="163"/>
        <end position="172"/>
    </location>
</feature>
<keyword evidence="5" id="KW-0539">Nucleus</keyword>
<feature type="compositionally biased region" description="Polar residues" evidence="7">
    <location>
        <begin position="183"/>
        <end position="207"/>
    </location>
</feature>
<dbReference type="AlphaFoldDB" id="A0A284RSX8"/>
<evidence type="ECO:0000313" key="8">
    <source>
        <dbReference type="EMBL" id="SJL11862.1"/>
    </source>
</evidence>
<evidence type="ECO:0000256" key="5">
    <source>
        <dbReference type="ARBA" id="ARBA00023242"/>
    </source>
</evidence>
<dbReference type="InterPro" id="IPR052035">
    <property type="entry name" value="ZnF_BED_domain_contain"/>
</dbReference>
<feature type="compositionally biased region" description="Basic residues" evidence="7">
    <location>
        <begin position="313"/>
        <end position="327"/>
    </location>
</feature>
<feature type="region of interest" description="Disordered" evidence="7">
    <location>
        <begin position="143"/>
        <end position="376"/>
    </location>
</feature>
<keyword evidence="2" id="KW-0479">Metal-binding</keyword>
<dbReference type="EMBL" id="FUEG01000015">
    <property type="protein sequence ID" value="SJL11862.1"/>
    <property type="molecule type" value="Genomic_DNA"/>
</dbReference>
<reference evidence="9" key="1">
    <citation type="journal article" date="2017" name="Nat. Ecol. Evol.">
        <title>Genome expansion and lineage-specific genetic innovations in the forest pathogenic fungi Armillaria.</title>
        <authorList>
            <person name="Sipos G."/>
            <person name="Prasanna A.N."/>
            <person name="Walter M.C."/>
            <person name="O'Connor E."/>
            <person name="Balint B."/>
            <person name="Krizsan K."/>
            <person name="Kiss B."/>
            <person name="Hess J."/>
            <person name="Varga T."/>
            <person name="Slot J."/>
            <person name="Riley R."/>
            <person name="Boka B."/>
            <person name="Rigling D."/>
            <person name="Barry K."/>
            <person name="Lee J."/>
            <person name="Mihaltcheva S."/>
            <person name="LaButti K."/>
            <person name="Lipzen A."/>
            <person name="Waldron R."/>
            <person name="Moloney N.M."/>
            <person name="Sperisen C."/>
            <person name="Kredics L."/>
            <person name="Vagvoelgyi C."/>
            <person name="Patrignani A."/>
            <person name="Fitzpatrick D."/>
            <person name="Nagy I."/>
            <person name="Doyle S."/>
            <person name="Anderson J.B."/>
            <person name="Grigoriev I.V."/>
            <person name="Gueldener U."/>
            <person name="Muensterkoetter M."/>
            <person name="Nagy L.G."/>
        </authorList>
    </citation>
    <scope>NUCLEOTIDE SEQUENCE [LARGE SCALE GENOMIC DNA]</scope>
    <source>
        <strain evidence="9">C18/9</strain>
    </source>
</reference>
<dbReference type="Proteomes" id="UP000219338">
    <property type="component" value="Unassembled WGS sequence"/>
</dbReference>
<dbReference type="PANTHER" id="PTHR46481:SF10">
    <property type="entry name" value="ZINC FINGER BED DOMAIN-CONTAINING PROTEIN 39"/>
    <property type="match status" value="1"/>
</dbReference>
<evidence type="ECO:0000256" key="4">
    <source>
        <dbReference type="ARBA" id="ARBA00022833"/>
    </source>
</evidence>
<keyword evidence="3" id="KW-0863">Zinc-finger</keyword>
<feature type="compositionally biased region" description="Acidic residues" evidence="7">
    <location>
        <begin position="350"/>
        <end position="360"/>
    </location>
</feature>
<evidence type="ECO:0000256" key="6">
    <source>
        <dbReference type="SAM" id="Coils"/>
    </source>
</evidence>
<dbReference type="GO" id="GO:0005634">
    <property type="term" value="C:nucleus"/>
    <property type="evidence" value="ECO:0007669"/>
    <property type="project" value="UniProtKB-SubCell"/>
</dbReference>
<dbReference type="OMA" id="ATWIMED"/>
<evidence type="ECO:0000256" key="1">
    <source>
        <dbReference type="ARBA" id="ARBA00004123"/>
    </source>
</evidence>
<accession>A0A284RSX8</accession>
<organism evidence="8 9">
    <name type="scientific">Armillaria ostoyae</name>
    <name type="common">Armillaria root rot fungus</name>
    <dbReference type="NCBI Taxonomy" id="47428"/>
    <lineage>
        <taxon>Eukaryota</taxon>
        <taxon>Fungi</taxon>
        <taxon>Dikarya</taxon>
        <taxon>Basidiomycota</taxon>
        <taxon>Agaricomycotina</taxon>
        <taxon>Agaricomycetes</taxon>
        <taxon>Agaricomycetidae</taxon>
        <taxon>Agaricales</taxon>
        <taxon>Marasmiineae</taxon>
        <taxon>Physalacriaceae</taxon>
        <taxon>Armillaria</taxon>
    </lineage>
</organism>
<keyword evidence="9" id="KW-1185">Reference proteome</keyword>
<keyword evidence="4" id="KW-0862">Zinc</keyword>
<evidence type="ECO:0008006" key="10">
    <source>
        <dbReference type="Google" id="ProtNLM"/>
    </source>
</evidence>